<reference evidence="2" key="2">
    <citation type="journal article" date="2023" name="Plants (Basel)">
        <title>Annotation of the Turnera subulata (Passifloraceae) Draft Genome Reveals the S-Locus Evolved after the Divergence of Turneroideae from Passifloroideae in a Stepwise Manner.</title>
        <authorList>
            <person name="Henning P.M."/>
            <person name="Roalson E.H."/>
            <person name="Mir W."/>
            <person name="McCubbin A.G."/>
            <person name="Shore J.S."/>
        </authorList>
    </citation>
    <scope>NUCLEOTIDE SEQUENCE</scope>
    <source>
        <strain evidence="2">F60SS</strain>
    </source>
</reference>
<evidence type="ECO:0000313" key="3">
    <source>
        <dbReference type="Proteomes" id="UP001141552"/>
    </source>
</evidence>
<accession>A0A9Q0JM78</accession>
<gene>
    <name evidence="2" type="ORF">Tsubulata_010234</name>
</gene>
<dbReference type="EMBL" id="JAKUCV010001348">
    <property type="protein sequence ID" value="KAJ4846749.1"/>
    <property type="molecule type" value="Genomic_DNA"/>
</dbReference>
<dbReference type="AlphaFoldDB" id="A0A9Q0JM78"/>
<proteinExistence type="predicted"/>
<organism evidence="2 3">
    <name type="scientific">Turnera subulata</name>
    <dbReference type="NCBI Taxonomy" id="218843"/>
    <lineage>
        <taxon>Eukaryota</taxon>
        <taxon>Viridiplantae</taxon>
        <taxon>Streptophyta</taxon>
        <taxon>Embryophyta</taxon>
        <taxon>Tracheophyta</taxon>
        <taxon>Spermatophyta</taxon>
        <taxon>Magnoliopsida</taxon>
        <taxon>eudicotyledons</taxon>
        <taxon>Gunneridae</taxon>
        <taxon>Pentapetalae</taxon>
        <taxon>rosids</taxon>
        <taxon>fabids</taxon>
        <taxon>Malpighiales</taxon>
        <taxon>Passifloraceae</taxon>
        <taxon>Turnera</taxon>
    </lineage>
</organism>
<dbReference type="PANTHER" id="PTHR34207">
    <property type="entry name" value="PROTEIN BIC1"/>
    <property type="match status" value="1"/>
</dbReference>
<sequence>MPSSSTKEEEPKNMSNINHTKSSQVLAFSFDLENSSFPSGRVEEEKEAITSKATHEPKICERMKRHREEVAGRVVIPETWGQEKLLGDWMDYSSFDKLLAPSGIASAREALVAEGRRSRTGSHRPLMRA</sequence>
<dbReference type="GO" id="GO:0009785">
    <property type="term" value="P:blue light signaling pathway"/>
    <property type="evidence" value="ECO:0007669"/>
    <property type="project" value="InterPro"/>
</dbReference>
<keyword evidence="3" id="KW-1185">Reference proteome</keyword>
<name>A0A9Q0JM78_9ROSI</name>
<feature type="region of interest" description="Disordered" evidence="1">
    <location>
        <begin position="1"/>
        <end position="20"/>
    </location>
</feature>
<evidence type="ECO:0000256" key="1">
    <source>
        <dbReference type="SAM" id="MobiDB-lite"/>
    </source>
</evidence>
<evidence type="ECO:0000313" key="2">
    <source>
        <dbReference type="EMBL" id="KAJ4846749.1"/>
    </source>
</evidence>
<feature type="compositionally biased region" description="Basic and acidic residues" evidence="1">
    <location>
        <begin position="1"/>
        <end position="12"/>
    </location>
</feature>
<dbReference type="OrthoDB" id="672067at2759"/>
<reference evidence="2" key="1">
    <citation type="submission" date="2022-02" db="EMBL/GenBank/DDBJ databases">
        <authorList>
            <person name="Henning P.M."/>
            <person name="McCubbin A.G."/>
            <person name="Shore J.S."/>
        </authorList>
    </citation>
    <scope>NUCLEOTIDE SEQUENCE</scope>
    <source>
        <strain evidence="2">F60SS</strain>
        <tissue evidence="2">Leaves</tissue>
    </source>
</reference>
<dbReference type="CDD" id="cd22645">
    <property type="entry name" value="BIC1_CID"/>
    <property type="match status" value="1"/>
</dbReference>
<dbReference type="InterPro" id="IPR040374">
    <property type="entry name" value="BIC"/>
</dbReference>
<protein>
    <recommendedName>
        <fullName evidence="4">Protein BIC1</fullName>
    </recommendedName>
</protein>
<dbReference type="PANTHER" id="PTHR34207:SF17">
    <property type="entry name" value="PROTEIN BIC2"/>
    <property type="match status" value="1"/>
</dbReference>
<dbReference type="Proteomes" id="UP001141552">
    <property type="component" value="Unassembled WGS sequence"/>
</dbReference>
<comment type="caution">
    <text evidence="2">The sequence shown here is derived from an EMBL/GenBank/DDBJ whole genome shotgun (WGS) entry which is preliminary data.</text>
</comment>
<evidence type="ECO:0008006" key="4">
    <source>
        <dbReference type="Google" id="ProtNLM"/>
    </source>
</evidence>